<reference evidence="2" key="1">
    <citation type="submission" date="2020-12" db="EMBL/GenBank/DDBJ databases">
        <title>Desulfobium dissulfuricans gen. nov., sp. nov., a novel mesophilic, sulfate-reducing bacterium isolated from a deep-sea hydrothermal vent.</title>
        <authorList>
            <person name="Hashimoto Y."/>
            <person name="Tame A."/>
            <person name="Sawayama S."/>
            <person name="Miyazaki J."/>
            <person name="Takai K."/>
            <person name="Nakagawa S."/>
        </authorList>
    </citation>
    <scope>NUCLEOTIDE SEQUENCE</scope>
    <source>
        <strain evidence="2">GF1</strain>
    </source>
</reference>
<dbReference type="RefSeq" id="WP_353740411.1">
    <property type="nucleotide sequence ID" value="NZ_AP024233.1"/>
</dbReference>
<dbReference type="AlphaFoldDB" id="A0A915U1K9"/>
<evidence type="ECO:0000313" key="3">
    <source>
        <dbReference type="Proteomes" id="UP001063350"/>
    </source>
</evidence>
<feature type="domain" description="DUF1972" evidence="1">
    <location>
        <begin position="11"/>
        <end position="64"/>
    </location>
</feature>
<name>A0A915U1K9_9BACT</name>
<dbReference type="Gene3D" id="3.40.50.2000">
    <property type="entry name" value="Glycogen Phosphorylase B"/>
    <property type="match status" value="1"/>
</dbReference>
<organism evidence="2 3">
    <name type="scientific">Desulfolithobacter dissulfuricans</name>
    <dbReference type="NCBI Taxonomy" id="2795293"/>
    <lineage>
        <taxon>Bacteria</taxon>
        <taxon>Pseudomonadati</taxon>
        <taxon>Thermodesulfobacteriota</taxon>
        <taxon>Desulfobulbia</taxon>
        <taxon>Desulfobulbales</taxon>
        <taxon>Desulfobulbaceae</taxon>
        <taxon>Desulfolithobacter</taxon>
    </lineage>
</organism>
<accession>A0A915U1K9</accession>
<dbReference type="SUPFAM" id="SSF53756">
    <property type="entry name" value="UDP-Glycosyltransferase/glycogen phosphorylase"/>
    <property type="match status" value="1"/>
</dbReference>
<protein>
    <recommendedName>
        <fullName evidence="1">DUF1972 domain-containing protein</fullName>
    </recommendedName>
</protein>
<dbReference type="KEGG" id="ddu:GF1_21190"/>
<dbReference type="Proteomes" id="UP001063350">
    <property type="component" value="Chromosome"/>
</dbReference>
<dbReference type="Pfam" id="PF09314">
    <property type="entry name" value="DUF1972"/>
    <property type="match status" value="1"/>
</dbReference>
<dbReference type="EMBL" id="AP024233">
    <property type="protein sequence ID" value="BCO09743.1"/>
    <property type="molecule type" value="Genomic_DNA"/>
</dbReference>
<proteinExistence type="predicted"/>
<dbReference type="InterPro" id="IPR015393">
    <property type="entry name" value="DUF1972"/>
</dbReference>
<evidence type="ECO:0000313" key="2">
    <source>
        <dbReference type="EMBL" id="BCO09743.1"/>
    </source>
</evidence>
<sequence length="83" mass="9198">MLQGHKKPVQLHIVGVRGVPAQHGGFETFAAKLAPYLAKEGWKVTVYCQESGKGKAREDSWEGVRRVHIPVGIGEQLRQFCSI</sequence>
<keyword evidence="3" id="KW-1185">Reference proteome</keyword>
<gene>
    <name evidence="2" type="ORF">GF1_21190</name>
</gene>
<evidence type="ECO:0000259" key="1">
    <source>
        <dbReference type="Pfam" id="PF09314"/>
    </source>
</evidence>